<feature type="compositionally biased region" description="Polar residues" evidence="1">
    <location>
        <begin position="310"/>
        <end position="327"/>
    </location>
</feature>
<organism evidence="3">
    <name type="scientific">human gut metagenome</name>
    <dbReference type="NCBI Taxonomy" id="408170"/>
    <lineage>
        <taxon>unclassified sequences</taxon>
        <taxon>metagenomes</taxon>
        <taxon>organismal metagenomes</taxon>
    </lineage>
</organism>
<proteinExistence type="predicted"/>
<feature type="compositionally biased region" description="Basic and acidic residues" evidence="1">
    <location>
        <begin position="36"/>
        <end position="51"/>
    </location>
</feature>
<feature type="domain" description="Metallo-beta-lactamase" evidence="2">
    <location>
        <begin position="81"/>
        <end position="274"/>
    </location>
</feature>
<reference evidence="3" key="1">
    <citation type="submission" date="2013-12" db="EMBL/GenBank/DDBJ databases">
        <title>A Varibaculum cambriense genome reconstructed from a premature infant gut community with otherwise low bacterial novelty that shifts toward anaerobic metabolism during the third week of life.</title>
        <authorList>
            <person name="Brown C.T."/>
            <person name="Sharon I."/>
            <person name="Thomas B.C."/>
            <person name="Castelle C.J."/>
            <person name="Morowitz M.J."/>
            <person name="Banfield J.F."/>
        </authorList>
    </citation>
    <scope>NUCLEOTIDE SEQUENCE</scope>
</reference>
<dbReference type="InterPro" id="IPR001279">
    <property type="entry name" value="Metallo-B-lactamas"/>
</dbReference>
<feature type="region of interest" description="Disordered" evidence="1">
    <location>
        <begin position="310"/>
        <end position="369"/>
    </location>
</feature>
<dbReference type="CDD" id="cd07731">
    <property type="entry name" value="ComA-like_MBL-fold"/>
    <property type="match status" value="1"/>
</dbReference>
<dbReference type="PROSITE" id="PS51257">
    <property type="entry name" value="PROKAR_LIPOPROTEIN"/>
    <property type="match status" value="1"/>
</dbReference>
<dbReference type="PANTHER" id="PTHR30619:SF7">
    <property type="entry name" value="BETA-LACTAMASE DOMAIN PROTEIN"/>
    <property type="match status" value="1"/>
</dbReference>
<dbReference type="EMBL" id="AZMM01018753">
    <property type="protein sequence ID" value="ETJ17570.1"/>
    <property type="molecule type" value="Genomic_DNA"/>
</dbReference>
<feature type="compositionally biased region" description="Low complexity" evidence="1">
    <location>
        <begin position="335"/>
        <end position="369"/>
    </location>
</feature>
<dbReference type="AlphaFoldDB" id="W1WKC5"/>
<dbReference type="InterPro" id="IPR035681">
    <property type="entry name" value="ComA-like_MBL"/>
</dbReference>
<gene>
    <name evidence="3" type="ORF">Q604_UNBC18753G0011</name>
</gene>
<comment type="caution">
    <text evidence="3">The sequence shown here is derived from an EMBL/GenBank/DDBJ whole genome shotgun (WGS) entry which is preliminary data.</text>
</comment>
<dbReference type="Pfam" id="PF00753">
    <property type="entry name" value="Lactamase_B"/>
    <property type="match status" value="1"/>
</dbReference>
<accession>W1WKC5</accession>
<dbReference type="InterPro" id="IPR036866">
    <property type="entry name" value="RibonucZ/Hydroxyglut_hydro"/>
</dbReference>
<evidence type="ECO:0000313" key="3">
    <source>
        <dbReference type="EMBL" id="ETJ17570.1"/>
    </source>
</evidence>
<feature type="region of interest" description="Disordered" evidence="1">
    <location>
        <begin position="29"/>
        <end position="51"/>
    </location>
</feature>
<dbReference type="Gene3D" id="3.60.15.10">
    <property type="entry name" value="Ribonuclease Z/Hydroxyacylglutathione hydrolase-like"/>
    <property type="match status" value="1"/>
</dbReference>
<dbReference type="SMART" id="SM00849">
    <property type="entry name" value="Lactamase_B"/>
    <property type="match status" value="1"/>
</dbReference>
<sequence>MKNIKRLISIWITVILSIMLVSCGNTSTINSSNESGTEKVEDSISNEDNIKSEESDGINIKSYNEYEADRKLKVHFIDVGQADSILIQQGNENMLIDAGNNDDEETLKNYLNSLGISEFKYVVGTHAHEDHIGSLDYIMNSFKVGKIYFPKTTSSTKTFQNLVKAVQNKGMQFTAPVVGETFNLGEAECTILAPNGSRYDDANNYSIVIKLEYGNTSFLFTGDAEDVSEKEMLKNGLDLKADVLKAGHHGSKSSSTDKFLDAVNPKYAVISVGKDNDYGHPNAETLQKFSSRGIEVYRTDEIGTIVAESDGNNISFSTDDNAGNSKGNFEESAGSSNNSDNNSNSSSSVNYGQATDTTNSTVSSSDNVVEDNNTAETVWVSKNGGKVYHKDKSCSGMKSHVQITLGGAENEGVRACSKCVK</sequence>
<dbReference type="PANTHER" id="PTHR30619">
    <property type="entry name" value="DNA INTERNALIZATION/COMPETENCE PROTEIN COMEC/REC2"/>
    <property type="match status" value="1"/>
</dbReference>
<evidence type="ECO:0000256" key="1">
    <source>
        <dbReference type="SAM" id="MobiDB-lite"/>
    </source>
</evidence>
<dbReference type="SUPFAM" id="SSF56281">
    <property type="entry name" value="Metallo-hydrolase/oxidoreductase"/>
    <property type="match status" value="1"/>
</dbReference>
<name>W1WKC5_9ZZZZ</name>
<protein>
    <submittedName>
        <fullName evidence="3">Metallo beta-lactamase family protein</fullName>
    </submittedName>
</protein>
<evidence type="ECO:0000259" key="2">
    <source>
        <dbReference type="SMART" id="SM00849"/>
    </source>
</evidence>
<dbReference type="InterPro" id="IPR052159">
    <property type="entry name" value="Competence_DNA_uptake"/>
</dbReference>